<sequence length="112" mass="12286">MAQWLEREFIDRKIRGWNPTSASRFPLSKLGQVGSIPALALPPGGMAVRHRKGATAERYHTVFIPRCQLIALCPLARLNPSPSTPSLSGRFQHAHSEASRTKQAALAFTLAL</sequence>
<accession>A0A419Q6F6</accession>
<dbReference type="EMBL" id="NIRI02000056">
    <property type="protein sequence ID" value="KAG5444182.1"/>
    <property type="molecule type" value="Genomic_DNA"/>
</dbReference>
<keyword evidence="2" id="KW-1185">Reference proteome</keyword>
<dbReference type="Proteomes" id="UP000286415">
    <property type="component" value="Unassembled WGS sequence"/>
</dbReference>
<reference evidence="1 2" key="2">
    <citation type="journal article" date="2021" name="Genomics">
        <title>High-quality reference genome for Clonorchis sinensis.</title>
        <authorList>
            <person name="Young N.D."/>
            <person name="Stroehlein A.J."/>
            <person name="Kinkar L."/>
            <person name="Wang T."/>
            <person name="Sohn W.M."/>
            <person name="Chang B.C.H."/>
            <person name="Kaur P."/>
            <person name="Weisz D."/>
            <person name="Dudchenko O."/>
            <person name="Aiden E.L."/>
            <person name="Korhonen P.K."/>
            <person name="Gasser R.B."/>
        </authorList>
    </citation>
    <scope>NUCLEOTIDE SEQUENCE [LARGE SCALE GENOMIC DNA]</scope>
    <source>
        <strain evidence="1">Cs-k2</strain>
    </source>
</reference>
<name>A0A419Q6F6_CLOSI</name>
<feature type="non-terminal residue" evidence="1">
    <location>
        <position position="112"/>
    </location>
</feature>
<evidence type="ECO:0000313" key="1">
    <source>
        <dbReference type="EMBL" id="KAG5444182.1"/>
    </source>
</evidence>
<proteinExistence type="predicted"/>
<protein>
    <submittedName>
        <fullName evidence="1">Uncharacterized protein</fullName>
    </submittedName>
</protein>
<gene>
    <name evidence="1" type="ORF">CSKR_101672</name>
</gene>
<reference evidence="1 2" key="1">
    <citation type="journal article" date="2018" name="Biotechnol. Adv.">
        <title>Improved genomic resources and new bioinformatic workflow for the carcinogenic parasite Clonorchis sinensis: Biotechnological implications.</title>
        <authorList>
            <person name="Wang D."/>
            <person name="Korhonen P.K."/>
            <person name="Gasser R.B."/>
            <person name="Young N.D."/>
        </authorList>
    </citation>
    <scope>NUCLEOTIDE SEQUENCE [LARGE SCALE GENOMIC DNA]</scope>
    <source>
        <strain evidence="1">Cs-k2</strain>
    </source>
</reference>
<dbReference type="InParanoid" id="A0A419Q6F6"/>
<organism evidence="1 2">
    <name type="scientific">Clonorchis sinensis</name>
    <name type="common">Chinese liver fluke</name>
    <dbReference type="NCBI Taxonomy" id="79923"/>
    <lineage>
        <taxon>Eukaryota</taxon>
        <taxon>Metazoa</taxon>
        <taxon>Spiralia</taxon>
        <taxon>Lophotrochozoa</taxon>
        <taxon>Platyhelminthes</taxon>
        <taxon>Trematoda</taxon>
        <taxon>Digenea</taxon>
        <taxon>Opisthorchiida</taxon>
        <taxon>Opisthorchiata</taxon>
        <taxon>Opisthorchiidae</taxon>
        <taxon>Clonorchis</taxon>
    </lineage>
</organism>
<comment type="caution">
    <text evidence="1">The sequence shown here is derived from an EMBL/GenBank/DDBJ whole genome shotgun (WGS) entry which is preliminary data.</text>
</comment>
<dbReference type="AlphaFoldDB" id="A0A419Q6F6"/>
<evidence type="ECO:0000313" key="2">
    <source>
        <dbReference type="Proteomes" id="UP000286415"/>
    </source>
</evidence>